<feature type="compositionally biased region" description="Basic and acidic residues" evidence="1">
    <location>
        <begin position="220"/>
        <end position="240"/>
    </location>
</feature>
<dbReference type="Proteomes" id="UP001322138">
    <property type="component" value="Unassembled WGS sequence"/>
</dbReference>
<proteinExistence type="predicted"/>
<gene>
    <name evidence="2" type="ORF">QC761_0081090</name>
</gene>
<feature type="region of interest" description="Disordered" evidence="1">
    <location>
        <begin position="213"/>
        <end position="240"/>
    </location>
</feature>
<reference evidence="2 3" key="1">
    <citation type="journal article" date="2023" name="bioRxiv">
        <title>High-quality genome assemblies of four members of thePodospora anserinaspecies complex.</title>
        <authorList>
            <person name="Ament-Velasquez S.L."/>
            <person name="Vogan A.A."/>
            <person name="Wallerman O."/>
            <person name="Hartmann F."/>
            <person name="Gautier V."/>
            <person name="Silar P."/>
            <person name="Giraud T."/>
            <person name="Johannesson H."/>
        </authorList>
    </citation>
    <scope>NUCLEOTIDE SEQUENCE [LARGE SCALE GENOMIC DNA]</scope>
    <source>
        <strain evidence="2 3">CBS 112042</strain>
    </source>
</reference>
<evidence type="ECO:0000313" key="3">
    <source>
        <dbReference type="Proteomes" id="UP001322138"/>
    </source>
</evidence>
<sequence length="240" mass="26599">MAFERLNTIVNCRDSTFAAVTPANSRHAAKLAQIALAVQSRQNTPTPSRRKWLPGSAKPRLQIRDKDTARVDDYYTPSSQPPLATSYYQHQHYQTYPPRQQPYPLRRPSEAIATAPSSRSQRHITPALIRIRAKKPPTTPPPHDSTDVGVPEATRFQTYHRTTYQVKSSSAGGKIKVSGPVGSNEAQLFDAIAAAKSITSGFDMRSSKDDCKLVRHRTGGRKEENRGAGYGRDGRKSCRA</sequence>
<dbReference type="RefSeq" id="XP_062731084.1">
    <property type="nucleotide sequence ID" value="XM_062872843.1"/>
</dbReference>
<protein>
    <submittedName>
        <fullName evidence="2">Uncharacterized protein</fullName>
    </submittedName>
</protein>
<keyword evidence="3" id="KW-1185">Reference proteome</keyword>
<feature type="region of interest" description="Disordered" evidence="1">
    <location>
        <begin position="39"/>
        <end position="66"/>
    </location>
</feature>
<evidence type="ECO:0000256" key="1">
    <source>
        <dbReference type="SAM" id="MobiDB-lite"/>
    </source>
</evidence>
<dbReference type="EMBL" id="JAFFGZ010000007">
    <property type="protein sequence ID" value="KAK4642108.1"/>
    <property type="molecule type" value="Genomic_DNA"/>
</dbReference>
<evidence type="ECO:0000313" key="2">
    <source>
        <dbReference type="EMBL" id="KAK4642108.1"/>
    </source>
</evidence>
<accession>A0ABR0FDR5</accession>
<comment type="caution">
    <text evidence="2">The sequence shown here is derived from an EMBL/GenBank/DDBJ whole genome shotgun (WGS) entry which is preliminary data.</text>
</comment>
<organism evidence="2 3">
    <name type="scientific">Podospora bellae-mahoneyi</name>
    <dbReference type="NCBI Taxonomy" id="2093777"/>
    <lineage>
        <taxon>Eukaryota</taxon>
        <taxon>Fungi</taxon>
        <taxon>Dikarya</taxon>
        <taxon>Ascomycota</taxon>
        <taxon>Pezizomycotina</taxon>
        <taxon>Sordariomycetes</taxon>
        <taxon>Sordariomycetidae</taxon>
        <taxon>Sordariales</taxon>
        <taxon>Podosporaceae</taxon>
        <taxon>Podospora</taxon>
    </lineage>
</organism>
<name>A0ABR0FDR5_9PEZI</name>
<dbReference type="GeneID" id="87892153"/>